<dbReference type="InterPro" id="IPR032819">
    <property type="entry name" value="TruB_C"/>
</dbReference>
<dbReference type="InterPro" id="IPR014780">
    <property type="entry name" value="tRNA_psdUridine_synth_TruB"/>
</dbReference>
<keyword evidence="3 5" id="KW-0819">tRNA processing</keyword>
<evidence type="ECO:0000259" key="6">
    <source>
        <dbReference type="Pfam" id="PF01509"/>
    </source>
</evidence>
<evidence type="ECO:0000256" key="2">
    <source>
        <dbReference type="ARBA" id="ARBA00005642"/>
    </source>
</evidence>
<name>A0ABY3PIT6_9CYAN</name>
<accession>A0ABY3PIT6</accession>
<feature type="domain" description="Pseudouridine synthase II N-terminal" evidence="6">
    <location>
        <begin position="32"/>
        <end position="183"/>
    </location>
</feature>
<dbReference type="InterPro" id="IPR020103">
    <property type="entry name" value="PsdUridine_synth_cat_dom_sf"/>
</dbReference>
<dbReference type="Pfam" id="PF01509">
    <property type="entry name" value="TruB_N"/>
    <property type="match status" value="1"/>
</dbReference>
<gene>
    <name evidence="5 9" type="primary">truB</name>
    <name evidence="9" type="ORF">ISF26_17145</name>
</gene>
<comment type="function">
    <text evidence="5">Responsible for synthesis of pseudouridine from uracil-55 in the psi GC loop of transfer RNAs.</text>
</comment>
<keyword evidence="10" id="KW-1185">Reference proteome</keyword>
<dbReference type="PANTHER" id="PTHR13767">
    <property type="entry name" value="TRNA-PSEUDOURIDINE SYNTHASE"/>
    <property type="match status" value="1"/>
</dbReference>
<feature type="domain" description="tRNA pseudouridine synthase II TruB subfamily 1 C-terminal" evidence="7">
    <location>
        <begin position="245"/>
        <end position="297"/>
    </location>
</feature>
<dbReference type="EC" id="5.4.99.25" evidence="5"/>
<evidence type="ECO:0000313" key="9">
    <source>
        <dbReference type="EMBL" id="UFP93504.1"/>
    </source>
</evidence>
<feature type="domain" description="tRNA pseudouridylate synthase B C-terminal" evidence="8">
    <location>
        <begin position="184"/>
        <end position="225"/>
    </location>
</feature>
<dbReference type="InterPro" id="IPR002501">
    <property type="entry name" value="PsdUridine_synth_N"/>
</dbReference>
<feature type="active site" description="Nucleophile" evidence="5">
    <location>
        <position position="47"/>
    </location>
</feature>
<evidence type="ECO:0000259" key="7">
    <source>
        <dbReference type="Pfam" id="PF09157"/>
    </source>
</evidence>
<dbReference type="NCBIfam" id="TIGR00431">
    <property type="entry name" value="TruB"/>
    <property type="match status" value="1"/>
</dbReference>
<dbReference type="Proteomes" id="UP001054846">
    <property type="component" value="Chromosome"/>
</dbReference>
<dbReference type="Pfam" id="PF09157">
    <property type="entry name" value="TruB-C_2"/>
    <property type="match status" value="1"/>
</dbReference>
<evidence type="ECO:0000256" key="1">
    <source>
        <dbReference type="ARBA" id="ARBA00000385"/>
    </source>
</evidence>
<dbReference type="InterPro" id="IPR015240">
    <property type="entry name" value="tRNA_sdUridine_synth_fam1_C"/>
</dbReference>
<dbReference type="Pfam" id="PF16198">
    <property type="entry name" value="TruB_C_2"/>
    <property type="match status" value="1"/>
</dbReference>
<dbReference type="CDD" id="cd02573">
    <property type="entry name" value="PseudoU_synth_EcTruB"/>
    <property type="match status" value="1"/>
</dbReference>
<evidence type="ECO:0000259" key="8">
    <source>
        <dbReference type="Pfam" id="PF16198"/>
    </source>
</evidence>
<dbReference type="HAMAP" id="MF_01080">
    <property type="entry name" value="TruB_bact"/>
    <property type="match status" value="1"/>
</dbReference>
<evidence type="ECO:0000313" key="10">
    <source>
        <dbReference type="Proteomes" id="UP001054846"/>
    </source>
</evidence>
<comment type="similarity">
    <text evidence="2 5">Belongs to the pseudouridine synthase TruB family. Type 1 subfamily.</text>
</comment>
<dbReference type="EMBL" id="CP063845">
    <property type="protein sequence ID" value="UFP93504.1"/>
    <property type="molecule type" value="Genomic_DNA"/>
</dbReference>
<reference evidence="9 10" key="1">
    <citation type="journal article" date="2021" name="Genome Biol. Evol.">
        <title>Complete Genome Sequencing of a Novel Gloeobacter Species from a Waterfall Cave in Mexico.</title>
        <authorList>
            <person name="Saw J.H."/>
            <person name="Cardona T."/>
            <person name="Montejano G."/>
        </authorList>
    </citation>
    <scope>NUCLEOTIDE SEQUENCE [LARGE SCALE GENOMIC DNA]</scope>
    <source>
        <strain evidence="9">MG652769</strain>
    </source>
</reference>
<evidence type="ECO:0000256" key="5">
    <source>
        <dbReference type="HAMAP-Rule" id="MF_01080"/>
    </source>
</evidence>
<dbReference type="PANTHER" id="PTHR13767:SF2">
    <property type="entry name" value="PSEUDOURIDYLATE SYNTHASE TRUB1"/>
    <property type="match status" value="1"/>
</dbReference>
<dbReference type="SUPFAM" id="SSF55120">
    <property type="entry name" value="Pseudouridine synthase"/>
    <property type="match status" value="1"/>
</dbReference>
<protein>
    <recommendedName>
        <fullName evidence="5">tRNA pseudouridine synthase B</fullName>
        <ecNumber evidence="5">5.4.99.25</ecNumber>
    </recommendedName>
    <alternativeName>
        <fullName evidence="5">tRNA pseudouridine(55) synthase</fullName>
        <shortName evidence="5">Psi55 synthase</shortName>
    </alternativeName>
    <alternativeName>
        <fullName evidence="5">tRNA pseudouridylate synthase</fullName>
    </alternativeName>
    <alternativeName>
        <fullName evidence="5">tRNA-uridine isomerase</fullName>
    </alternativeName>
</protein>
<proteinExistence type="inferred from homology"/>
<evidence type="ECO:0000256" key="4">
    <source>
        <dbReference type="ARBA" id="ARBA00023235"/>
    </source>
</evidence>
<comment type="catalytic activity">
    <reaction evidence="1 5">
        <text>uridine(55) in tRNA = pseudouridine(55) in tRNA</text>
        <dbReference type="Rhea" id="RHEA:42532"/>
        <dbReference type="Rhea" id="RHEA-COMP:10101"/>
        <dbReference type="Rhea" id="RHEA-COMP:10102"/>
        <dbReference type="ChEBI" id="CHEBI:65314"/>
        <dbReference type="ChEBI" id="CHEBI:65315"/>
        <dbReference type="EC" id="5.4.99.25"/>
    </reaction>
</comment>
<evidence type="ECO:0000256" key="3">
    <source>
        <dbReference type="ARBA" id="ARBA00022694"/>
    </source>
</evidence>
<organism evidence="9 10">
    <name type="scientific">Gloeobacter morelensis MG652769</name>
    <dbReference type="NCBI Taxonomy" id="2781736"/>
    <lineage>
        <taxon>Bacteria</taxon>
        <taxon>Bacillati</taxon>
        <taxon>Cyanobacteriota</taxon>
        <taxon>Cyanophyceae</taxon>
        <taxon>Gloeobacterales</taxon>
        <taxon>Gloeobacteraceae</taxon>
        <taxon>Gloeobacter</taxon>
        <taxon>Gloeobacter morelensis</taxon>
    </lineage>
</organism>
<keyword evidence="4 5" id="KW-0413">Isomerase</keyword>
<dbReference type="RefSeq" id="WP_230840532.1">
    <property type="nucleotide sequence ID" value="NZ_CP063845.1"/>
</dbReference>
<sequence length="301" mass="32041">MAKRSSGSGFEGFLNLDKPAGLTSHDCIARLRRVLGERRIGHGGTLDPAATGVLPVAVGRTTRLLRFLSEGKVYRATVRFGLSTDTDDLEGNILAEAGAADLDLARVQAHLQAFRGTISQVPPRYSAIHQEGERLYDLARRGVAIAEIAPRTVQIRALTVLGWYPGHYPELQIEISCSTGTYIRSIARDLGAALGTGATLAHLLRTRSGPFALEASLPLAALEAHVQAGTLPLIGPRAALAHLAAVHLDPLLAARWLMGQKVPGDCGGTFAQIWEAETERFLGVAACEAGFLQPLVVLPPL</sequence>
<dbReference type="Gene3D" id="3.30.2350.10">
    <property type="entry name" value="Pseudouridine synthase"/>
    <property type="match status" value="1"/>
</dbReference>